<dbReference type="PANTHER" id="PTHR30288:SF0">
    <property type="entry name" value="FLAGELLAR HOOK-ASSOCIATED PROTEIN 2"/>
    <property type="match status" value="1"/>
</dbReference>
<feature type="domain" description="Flagellar hook-associated protein 2 C-terminal" evidence="7">
    <location>
        <begin position="226"/>
        <end position="440"/>
    </location>
</feature>
<dbReference type="InterPro" id="IPR003481">
    <property type="entry name" value="FliD_N"/>
</dbReference>
<dbReference type="Proteomes" id="UP001500102">
    <property type="component" value="Unassembled WGS sequence"/>
</dbReference>
<comment type="subunit">
    <text evidence="2 5">Homopentamer.</text>
</comment>
<feature type="domain" description="Flagellar hook-associated protein 2 N-terminal" evidence="6">
    <location>
        <begin position="10"/>
        <end position="105"/>
    </location>
</feature>
<reference evidence="8 9" key="1">
    <citation type="journal article" date="2019" name="Int. J. Syst. Evol. Microbiol.">
        <title>The Global Catalogue of Microorganisms (GCM) 10K type strain sequencing project: providing services to taxonomists for standard genome sequencing and annotation.</title>
        <authorList>
            <consortium name="The Broad Institute Genomics Platform"/>
            <consortium name="The Broad Institute Genome Sequencing Center for Infectious Disease"/>
            <person name="Wu L."/>
            <person name="Ma J."/>
        </authorList>
    </citation>
    <scope>NUCLEOTIDE SEQUENCE [LARGE SCALE GENOMIC DNA]</scope>
    <source>
        <strain evidence="8 9">JCM 15921</strain>
    </source>
</reference>
<organism evidence="8 9">
    <name type="scientific">Arthrobacter humicola</name>
    <dbReference type="NCBI Taxonomy" id="409291"/>
    <lineage>
        <taxon>Bacteria</taxon>
        <taxon>Bacillati</taxon>
        <taxon>Actinomycetota</taxon>
        <taxon>Actinomycetes</taxon>
        <taxon>Micrococcales</taxon>
        <taxon>Micrococcaceae</taxon>
        <taxon>Arthrobacter</taxon>
    </lineage>
</organism>
<evidence type="ECO:0000256" key="5">
    <source>
        <dbReference type="RuleBase" id="RU362066"/>
    </source>
</evidence>
<evidence type="ECO:0000259" key="7">
    <source>
        <dbReference type="Pfam" id="PF07195"/>
    </source>
</evidence>
<dbReference type="Pfam" id="PF02465">
    <property type="entry name" value="FliD_N"/>
    <property type="match status" value="1"/>
</dbReference>
<evidence type="ECO:0000256" key="2">
    <source>
        <dbReference type="ARBA" id="ARBA00011255"/>
    </source>
</evidence>
<dbReference type="InterPro" id="IPR040026">
    <property type="entry name" value="FliD"/>
</dbReference>
<evidence type="ECO:0000313" key="8">
    <source>
        <dbReference type="EMBL" id="GAA2125354.1"/>
    </source>
</evidence>
<evidence type="ECO:0000256" key="4">
    <source>
        <dbReference type="ARBA" id="ARBA00023143"/>
    </source>
</evidence>
<proteinExistence type="inferred from homology"/>
<protein>
    <recommendedName>
        <fullName evidence="5">Flagellar hook-associated protein 2</fullName>
        <shortName evidence="5">HAP2</shortName>
    </recommendedName>
    <alternativeName>
        <fullName evidence="5">Flagellar cap protein</fullName>
    </alternativeName>
</protein>
<dbReference type="EMBL" id="BAAAQB010000005">
    <property type="protein sequence ID" value="GAA2125354.1"/>
    <property type="molecule type" value="Genomic_DNA"/>
</dbReference>
<evidence type="ECO:0000259" key="6">
    <source>
        <dbReference type="Pfam" id="PF02465"/>
    </source>
</evidence>
<name>A0ABN2YCE4_9MICC</name>
<dbReference type="RefSeq" id="WP_344360956.1">
    <property type="nucleotide sequence ID" value="NZ_BAAAQB010000005.1"/>
</dbReference>
<keyword evidence="5" id="KW-0964">Secreted</keyword>
<dbReference type="Pfam" id="PF07195">
    <property type="entry name" value="FliD_C"/>
    <property type="match status" value="1"/>
</dbReference>
<evidence type="ECO:0000256" key="3">
    <source>
        <dbReference type="ARBA" id="ARBA00023054"/>
    </source>
</evidence>
<gene>
    <name evidence="8" type="ORF">GCM10009825_01580</name>
</gene>
<comment type="similarity">
    <text evidence="1 5">Belongs to the FliD family.</text>
</comment>
<dbReference type="InterPro" id="IPR010809">
    <property type="entry name" value="FliD_C"/>
</dbReference>
<sequence>MGTAIDGLSSGLDTTSMINSLMAVEALPQTQLKTKLASDQSMITSLQGLNTRLTLLNSTASGDATVNALNLFTASTSAPSLTATANTSAAAGSLDVTVTKLAQTQVDVTAAMASWPVDAGGAPAKLTIVDAIGKQTEIAPASTSLDDVVTAINAASGGAAAVKVPAGNGTYRLQLTATASGAAGAFQIYQGSAADVTAGTATDLMSDPAAAVVRTAQDAEAVLYAGTAAEQKITSATNTFTNLLPGVSVTATAVSAAPVTVTVASDTAAISQKASDLVKAVNDALGFISDNSSVTTTTTADGTSAAKGGIFTGNSSVRAVGDALLTAMAAPVNGKSPSEYGIVITRDGNFTFDKDKLAAAMASDPAGTSAALQTIASRVATSTNNATDPVQGSVTSLIKGQQSEVADLNDQISNWDTRLANRRATLQAQFTNMEVLLGGLKAQSSWLTGQLAGLSTSSSSSSGN</sequence>
<evidence type="ECO:0000256" key="1">
    <source>
        <dbReference type="ARBA" id="ARBA00009764"/>
    </source>
</evidence>
<comment type="caution">
    <text evidence="8">The sequence shown here is derived from an EMBL/GenBank/DDBJ whole genome shotgun (WGS) entry which is preliminary data.</text>
</comment>
<evidence type="ECO:0000313" key="9">
    <source>
        <dbReference type="Proteomes" id="UP001500102"/>
    </source>
</evidence>
<comment type="function">
    <text evidence="5">Required for morphogenesis and for the elongation of the flagellar filament by facilitating polymerization of the flagellin monomers at the tip of growing filament. Forms a capping structure, which prevents flagellin subunits (transported through the central channel of the flagellum) from leaking out without polymerization at the distal end.</text>
</comment>
<accession>A0ABN2YCE4</accession>
<keyword evidence="4 5" id="KW-0975">Bacterial flagellum</keyword>
<dbReference type="PANTHER" id="PTHR30288">
    <property type="entry name" value="FLAGELLAR CAP/ASSEMBLY PROTEIN FLID"/>
    <property type="match status" value="1"/>
</dbReference>
<keyword evidence="3" id="KW-0175">Coiled coil</keyword>
<comment type="subcellular location">
    <subcellularLocation>
        <location evidence="5">Secreted</location>
    </subcellularLocation>
    <subcellularLocation>
        <location evidence="5">Bacterial flagellum</location>
    </subcellularLocation>
</comment>
<keyword evidence="9" id="KW-1185">Reference proteome</keyword>